<organism evidence="8 9">
    <name type="scientific">Duganella phyllosphaerae</name>
    <dbReference type="NCBI Taxonomy" id="762836"/>
    <lineage>
        <taxon>Bacteria</taxon>
        <taxon>Pseudomonadati</taxon>
        <taxon>Pseudomonadota</taxon>
        <taxon>Betaproteobacteria</taxon>
        <taxon>Burkholderiales</taxon>
        <taxon>Oxalobacteraceae</taxon>
        <taxon>Telluria group</taxon>
        <taxon>Duganella</taxon>
    </lineage>
</organism>
<feature type="transmembrane region" description="Helical" evidence="6">
    <location>
        <begin position="106"/>
        <end position="129"/>
    </location>
</feature>
<reference evidence="9" key="1">
    <citation type="journal article" date="2016" name="Front. Microbiol.">
        <title>Molecular Keys to the Janthinobacterium and Duganella spp. Interaction with the Plant Pathogen Fusarium graminearum.</title>
        <authorList>
            <person name="Haack F.S."/>
            <person name="Poehlein A."/>
            <person name="Kroger C."/>
            <person name="Voigt C.A."/>
            <person name="Piepenbring M."/>
            <person name="Bode H.B."/>
            <person name="Daniel R."/>
            <person name="Schafer W."/>
            <person name="Streit W.R."/>
        </authorList>
    </citation>
    <scope>NUCLEOTIDE SEQUENCE [LARGE SCALE GENOMIC DNA]</scope>
    <source>
        <strain evidence="9">T54</strain>
    </source>
</reference>
<evidence type="ECO:0000256" key="1">
    <source>
        <dbReference type="ARBA" id="ARBA00004141"/>
    </source>
</evidence>
<comment type="similarity">
    <text evidence="2">Belongs to the GtrA family.</text>
</comment>
<dbReference type="RefSeq" id="WP_070247145.1">
    <property type="nucleotide sequence ID" value="NZ_LROM01000065.1"/>
</dbReference>
<dbReference type="GO" id="GO:0005886">
    <property type="term" value="C:plasma membrane"/>
    <property type="evidence" value="ECO:0007669"/>
    <property type="project" value="TreeGrafter"/>
</dbReference>
<keyword evidence="4 6" id="KW-1133">Transmembrane helix</keyword>
<comment type="caution">
    <text evidence="8">The sequence shown here is derived from an EMBL/GenBank/DDBJ whole genome shotgun (WGS) entry which is preliminary data.</text>
</comment>
<dbReference type="AlphaFoldDB" id="A0A1E7X0Y4"/>
<feature type="transmembrane region" description="Helical" evidence="6">
    <location>
        <begin position="37"/>
        <end position="55"/>
    </location>
</feature>
<protein>
    <submittedName>
        <fullName evidence="8">GtrA-like protein</fullName>
    </submittedName>
</protein>
<feature type="transmembrane region" description="Helical" evidence="6">
    <location>
        <begin position="12"/>
        <end position="31"/>
    </location>
</feature>
<dbReference type="PANTHER" id="PTHR38459">
    <property type="entry name" value="PROPHAGE BACTOPRENOL-LINKED GLUCOSE TRANSLOCASE HOMOLOG"/>
    <property type="match status" value="1"/>
</dbReference>
<evidence type="ECO:0000256" key="2">
    <source>
        <dbReference type="ARBA" id="ARBA00009399"/>
    </source>
</evidence>
<proteinExistence type="inferred from homology"/>
<keyword evidence="3 6" id="KW-0812">Transmembrane</keyword>
<accession>A0A1E7X0Y4</accession>
<evidence type="ECO:0000313" key="9">
    <source>
        <dbReference type="Proteomes" id="UP000175989"/>
    </source>
</evidence>
<evidence type="ECO:0000256" key="5">
    <source>
        <dbReference type="ARBA" id="ARBA00023136"/>
    </source>
</evidence>
<sequence length="136" mass="15186">MNQQFLVKFVKFGLVGGGVALFDAACFWLALKLFHNSVIARTVSVLLAITLSWLINRRFTFHITATPLSWQEWLRFALSQFPGACTNALVSVIAFHYVPYAQNNPWLSVACGSAAGLTINFLMANFFVFKRPPSQP</sequence>
<comment type="subcellular location">
    <subcellularLocation>
        <location evidence="1">Membrane</location>
        <topology evidence="1">Multi-pass membrane protein</topology>
    </subcellularLocation>
</comment>
<dbReference type="InterPro" id="IPR051401">
    <property type="entry name" value="GtrA_CellWall_Glycosyl"/>
</dbReference>
<evidence type="ECO:0000256" key="6">
    <source>
        <dbReference type="SAM" id="Phobius"/>
    </source>
</evidence>
<name>A0A1E7X0Y4_9BURK</name>
<dbReference type="PANTHER" id="PTHR38459:SF1">
    <property type="entry name" value="PROPHAGE BACTOPRENOL-LINKED GLUCOSE TRANSLOCASE HOMOLOG"/>
    <property type="match status" value="1"/>
</dbReference>
<evidence type="ECO:0000313" key="8">
    <source>
        <dbReference type="EMBL" id="OFA05942.1"/>
    </source>
</evidence>
<evidence type="ECO:0000256" key="4">
    <source>
        <dbReference type="ARBA" id="ARBA00022989"/>
    </source>
</evidence>
<feature type="transmembrane region" description="Helical" evidence="6">
    <location>
        <begin position="76"/>
        <end position="100"/>
    </location>
</feature>
<keyword evidence="5 6" id="KW-0472">Membrane</keyword>
<dbReference type="InterPro" id="IPR007267">
    <property type="entry name" value="GtrA_DPMS_TM"/>
</dbReference>
<feature type="domain" description="GtrA/DPMS transmembrane" evidence="7">
    <location>
        <begin position="11"/>
        <end position="129"/>
    </location>
</feature>
<gene>
    <name evidence="8" type="ORF">DUPY_14230</name>
</gene>
<evidence type="ECO:0000256" key="3">
    <source>
        <dbReference type="ARBA" id="ARBA00022692"/>
    </source>
</evidence>
<keyword evidence="9" id="KW-1185">Reference proteome</keyword>
<dbReference type="EMBL" id="LROM01000065">
    <property type="protein sequence ID" value="OFA05942.1"/>
    <property type="molecule type" value="Genomic_DNA"/>
</dbReference>
<evidence type="ECO:0000259" key="7">
    <source>
        <dbReference type="Pfam" id="PF04138"/>
    </source>
</evidence>
<dbReference type="Pfam" id="PF04138">
    <property type="entry name" value="GtrA_DPMS_TM"/>
    <property type="match status" value="1"/>
</dbReference>
<dbReference type="GO" id="GO:0000271">
    <property type="term" value="P:polysaccharide biosynthetic process"/>
    <property type="evidence" value="ECO:0007669"/>
    <property type="project" value="InterPro"/>
</dbReference>
<dbReference type="Proteomes" id="UP000175989">
    <property type="component" value="Unassembled WGS sequence"/>
</dbReference>